<feature type="compositionally biased region" description="Polar residues" evidence="1">
    <location>
        <begin position="50"/>
        <end position="99"/>
    </location>
</feature>
<accession>A0A4C2A3A5</accession>
<evidence type="ECO:0000313" key="3">
    <source>
        <dbReference type="Proteomes" id="UP000299102"/>
    </source>
</evidence>
<feature type="region of interest" description="Disordered" evidence="1">
    <location>
        <begin position="24"/>
        <end position="150"/>
    </location>
</feature>
<dbReference type="OrthoDB" id="7490155at2759"/>
<feature type="region of interest" description="Disordered" evidence="1">
    <location>
        <begin position="187"/>
        <end position="300"/>
    </location>
</feature>
<reference evidence="2 3" key="1">
    <citation type="journal article" date="2019" name="Commun. Biol.">
        <title>The bagworm genome reveals a unique fibroin gene that provides high tensile strength.</title>
        <authorList>
            <person name="Kono N."/>
            <person name="Nakamura H."/>
            <person name="Ohtoshi R."/>
            <person name="Tomita M."/>
            <person name="Numata K."/>
            <person name="Arakawa K."/>
        </authorList>
    </citation>
    <scope>NUCLEOTIDE SEQUENCE [LARGE SCALE GENOMIC DNA]</scope>
</reference>
<proteinExistence type="predicted"/>
<protein>
    <submittedName>
        <fullName evidence="2">Uncharacterized protein</fullName>
    </submittedName>
</protein>
<feature type="compositionally biased region" description="Low complexity" evidence="1">
    <location>
        <begin position="205"/>
        <end position="215"/>
    </location>
</feature>
<dbReference type="AlphaFoldDB" id="A0A4C2A3A5"/>
<keyword evidence="3" id="KW-1185">Reference proteome</keyword>
<name>A0A4C2A3A5_EUMVA</name>
<dbReference type="Proteomes" id="UP000299102">
    <property type="component" value="Unassembled WGS sequence"/>
</dbReference>
<dbReference type="EMBL" id="BGZK01002630">
    <property type="protein sequence ID" value="GBP95441.1"/>
    <property type="molecule type" value="Genomic_DNA"/>
</dbReference>
<organism evidence="2 3">
    <name type="scientific">Eumeta variegata</name>
    <name type="common">Bagworm moth</name>
    <name type="synonym">Eumeta japonica</name>
    <dbReference type="NCBI Taxonomy" id="151549"/>
    <lineage>
        <taxon>Eukaryota</taxon>
        <taxon>Metazoa</taxon>
        <taxon>Ecdysozoa</taxon>
        <taxon>Arthropoda</taxon>
        <taxon>Hexapoda</taxon>
        <taxon>Insecta</taxon>
        <taxon>Pterygota</taxon>
        <taxon>Neoptera</taxon>
        <taxon>Endopterygota</taxon>
        <taxon>Lepidoptera</taxon>
        <taxon>Glossata</taxon>
        <taxon>Ditrysia</taxon>
        <taxon>Tineoidea</taxon>
        <taxon>Psychidae</taxon>
        <taxon>Oiketicinae</taxon>
        <taxon>Eumeta</taxon>
    </lineage>
</organism>
<comment type="caution">
    <text evidence="2">The sequence shown here is derived from an EMBL/GenBank/DDBJ whole genome shotgun (WGS) entry which is preliminary data.</text>
</comment>
<gene>
    <name evidence="2" type="ORF">EVAR_68464_1</name>
</gene>
<feature type="compositionally biased region" description="Polar residues" evidence="1">
    <location>
        <begin position="266"/>
        <end position="286"/>
    </location>
</feature>
<feature type="compositionally biased region" description="Low complexity" evidence="1">
    <location>
        <begin position="118"/>
        <end position="143"/>
    </location>
</feature>
<feature type="compositionally biased region" description="Low complexity" evidence="1">
    <location>
        <begin position="235"/>
        <end position="244"/>
    </location>
</feature>
<feature type="compositionally biased region" description="Basic and acidic residues" evidence="1">
    <location>
        <begin position="220"/>
        <end position="232"/>
    </location>
</feature>
<evidence type="ECO:0000256" key="1">
    <source>
        <dbReference type="SAM" id="MobiDB-lite"/>
    </source>
</evidence>
<sequence>MDTRSLKGFTSAPLASRIGIGYLMEEGGADGGKMKLHHGSEKGKKPSPSRRGSSTGELAQFAGSGSKSNTPAPSPQHGASTSETNIQPQSKTPGNSTPKTTPPRASPSHAPKSQEAMSVISSISSATYTTTSTPNSSANTTSVVQTPNLAKPLTSYQESVITNAESMENKHTKKRKAINAANAALEYPAPPATPVSDLSYQPGMNTWDNNNTNNDVPMETMEKIIKKAKTEPSENPLIPNYQNIPLPPPPLPIYSPSSQRSPRLHANTNPLPGPSGVNNPSSIRSPSQPPFHNYNRIPKPLTPRVRSLTARGWVDTPQFTAGACVQTSDDLVGGLD</sequence>
<evidence type="ECO:0000313" key="2">
    <source>
        <dbReference type="EMBL" id="GBP95441.1"/>
    </source>
</evidence>